<dbReference type="Proteomes" id="UP000032749">
    <property type="component" value="Chromosome"/>
</dbReference>
<evidence type="ECO:0000256" key="1">
    <source>
        <dbReference type="SAM" id="SignalP"/>
    </source>
</evidence>
<dbReference type="STRING" id="698738.OLEAN_C03590"/>
<reference evidence="2 3" key="1">
    <citation type="journal article" date="2013" name="Nat. Commun.">
        <title>Genome sequence and functional genomic analysis of the oil-degrading bacterium Oleispira antarctica.</title>
        <authorList>
            <person name="Kube M."/>
            <person name="Chernikova T.N."/>
            <person name="Al-Ramahi Y."/>
            <person name="Beloqui A."/>
            <person name="Lopez-Cortez N."/>
            <person name="Guazzaroni M.E."/>
            <person name="Heipieper H.J."/>
            <person name="Klages S."/>
            <person name="Kotsyurbenko O.R."/>
            <person name="Langer I."/>
            <person name="Nechitaylo T.Y."/>
            <person name="Lunsdorf H."/>
            <person name="Fernandez M."/>
            <person name="Juarez S."/>
            <person name="Ciordia S."/>
            <person name="Singer A."/>
            <person name="Kagan O."/>
            <person name="Egorova O."/>
            <person name="Petit P.A."/>
            <person name="Stogios P."/>
            <person name="Kim Y."/>
            <person name="Tchigvintsev A."/>
            <person name="Flick R."/>
            <person name="Denaro R."/>
            <person name="Genovese M."/>
            <person name="Albar J.P."/>
            <person name="Reva O.N."/>
            <person name="Martinez-Gomariz M."/>
            <person name="Tran H."/>
            <person name="Ferrer M."/>
            <person name="Savchenko A."/>
            <person name="Yakunin A.F."/>
            <person name="Yakimov M.M."/>
            <person name="Golyshina O.V."/>
            <person name="Reinhardt R."/>
            <person name="Golyshin P.N."/>
        </authorList>
    </citation>
    <scope>NUCLEOTIDE SEQUENCE [LARGE SCALE GENOMIC DNA]</scope>
</reference>
<dbReference type="EMBL" id="FO203512">
    <property type="protein sequence ID" value="CCK74535.1"/>
    <property type="molecule type" value="Genomic_DNA"/>
</dbReference>
<protein>
    <recommendedName>
        <fullName evidence="4">MSHA biogenesis protein MshK</fullName>
    </recommendedName>
</protein>
<dbReference type="KEGG" id="oai:OLEAN_C03590"/>
<evidence type="ECO:0008006" key="4">
    <source>
        <dbReference type="Google" id="ProtNLM"/>
    </source>
</evidence>
<keyword evidence="3" id="KW-1185">Reference proteome</keyword>
<evidence type="ECO:0000313" key="2">
    <source>
        <dbReference type="EMBL" id="CCK74535.1"/>
    </source>
</evidence>
<keyword evidence="1" id="KW-0732">Signal</keyword>
<evidence type="ECO:0000313" key="3">
    <source>
        <dbReference type="Proteomes" id="UP000032749"/>
    </source>
</evidence>
<feature type="chain" id="PRO_5004383183" description="MSHA biogenesis protein MshK" evidence="1">
    <location>
        <begin position="22"/>
        <end position="109"/>
    </location>
</feature>
<name>R4YK49_OLEAN</name>
<sequence length="109" mass="12129">MFNLLKSLLLLSLFSFTSGFAQDPMRPPSWSAESQSERVVNLEPLNLQQVLSSKNRKVAVINDTLVVEGQVIGGAKVAEITDNSVRVIYKGRSIILTMTTTAKEYNREK</sequence>
<organism evidence="2 3">
    <name type="scientific">Oleispira antarctica RB-8</name>
    <dbReference type="NCBI Taxonomy" id="698738"/>
    <lineage>
        <taxon>Bacteria</taxon>
        <taxon>Pseudomonadati</taxon>
        <taxon>Pseudomonadota</taxon>
        <taxon>Gammaproteobacteria</taxon>
        <taxon>Oceanospirillales</taxon>
        <taxon>Oceanospirillaceae</taxon>
        <taxon>Oleispira</taxon>
    </lineage>
</organism>
<dbReference type="HOGENOM" id="CLU_2181180_0_0_6"/>
<feature type="signal peptide" evidence="1">
    <location>
        <begin position="1"/>
        <end position="21"/>
    </location>
</feature>
<accession>R4YK49</accession>
<gene>
    <name evidence="2" type="ORF">OLEAN_C03590</name>
</gene>
<dbReference type="AlphaFoldDB" id="R4YK49"/>
<proteinExistence type="predicted"/>